<evidence type="ECO:0000313" key="2">
    <source>
        <dbReference type="Proteomes" id="UP000696310"/>
    </source>
</evidence>
<dbReference type="EMBL" id="JAESHX010000059">
    <property type="protein sequence ID" value="MBW5893146.1"/>
    <property type="molecule type" value="Genomic_DNA"/>
</dbReference>
<reference evidence="1" key="2">
    <citation type="submission" date="2021-01" db="EMBL/GenBank/DDBJ databases">
        <authorList>
            <person name="Vargas Peralta D."/>
        </authorList>
    </citation>
    <scope>NUCLEOTIDE SEQUENCE</scope>
    <source>
        <strain evidence="1">A3</strain>
    </source>
</reference>
<evidence type="ECO:0000313" key="1">
    <source>
        <dbReference type="EMBL" id="MBW5893146.1"/>
    </source>
</evidence>
<comment type="caution">
    <text evidence="1">The sequence shown here is derived from an EMBL/GenBank/DDBJ whole genome shotgun (WGS) entry which is preliminary data.</text>
</comment>
<dbReference type="Proteomes" id="UP000696310">
    <property type="component" value="Unassembled WGS sequence"/>
</dbReference>
<protein>
    <recommendedName>
        <fullName evidence="3">Eaa1</fullName>
    </recommendedName>
</protein>
<sequence length="238" mass="26541">MNRTKVMATLTNERLEEISSGKGCVPLTVEAQQLADENLSLRTKLAELEKQKPVAWTNADNLFDVSIGHAAHIAPRDENTYRMPLYARPVPQAVSQPTPIQPYTVPDEIDVKDPALDTHRKWMAEGWNRCRATMLQSTGSEPSPMVTVEHRRVIEMLLSVCAAAFEIADDTCNQEVDGEWCHVVPDNSFSRLSDALDNIENSLPSEYAELPNTVLQWATVPRHALRELLQPALNGGTE</sequence>
<evidence type="ECO:0008006" key="3">
    <source>
        <dbReference type="Google" id="ProtNLM"/>
    </source>
</evidence>
<organism evidence="1 2">
    <name type="scientific">Pectobacterium polaris</name>
    <dbReference type="NCBI Taxonomy" id="2042057"/>
    <lineage>
        <taxon>Bacteria</taxon>
        <taxon>Pseudomonadati</taxon>
        <taxon>Pseudomonadota</taxon>
        <taxon>Gammaproteobacteria</taxon>
        <taxon>Enterobacterales</taxon>
        <taxon>Pectobacteriaceae</taxon>
        <taxon>Pectobacterium</taxon>
    </lineage>
</organism>
<accession>A0AAW4P118</accession>
<dbReference type="AlphaFoldDB" id="A0AAW4P118"/>
<name>A0AAW4P118_9GAMM</name>
<reference evidence="1" key="1">
    <citation type="journal article" date="2021" name="bioRxiv">
        <title>Identification of Pectobacterium species isolated from the soft rot of tetecho (Neobuxbaumia tetetzo), a columnar cactus, and associated metagenomics.</title>
        <authorList>
            <person name="Vargas-Peralta D."/>
            <person name="Narvaez-Barragan D.A."/>
            <person name="de Sandozequi A."/>
            <person name="Romero-Gutierrez M.F."/>
            <person name="Segovia L."/>
            <person name="Martinez-Anaya C."/>
            <person name="Alcaraz L.D."/>
            <person name="de la Torre Almaraz R."/>
        </authorList>
    </citation>
    <scope>NUCLEOTIDE SEQUENCE</scope>
    <source>
        <strain evidence="1">A3</strain>
    </source>
</reference>
<dbReference type="RefSeq" id="WP_219679947.1">
    <property type="nucleotide sequence ID" value="NZ_JAESHX010000059.1"/>
</dbReference>
<proteinExistence type="predicted"/>
<gene>
    <name evidence="1" type="ORF">IM880_13065</name>
</gene>